<sequence>MYPAPEQWLATTPGRIATDGFSWMQAVCWFTFTSAYASDRDHGPRRVSETTVRLAAELTRLSPCRPGITYLVRVLKLSKRTIQYHLAILRETGLLTYRAKGTRVSGQGGQASEFARTIPPAFDRALRLRTGTSDPYIRTVRGIEDAGRPLMKRLAKMAQRALKRPRRPRNSKRPQKPVTPAPRCTPMGGTSSSRSTAGSSPQPPESKLDPGNRSATRLKKPRPARRFNAVGRRYQLARDLIRQVPWLHRASIPRIAWVVRDVSDTGWTTTEVIAVLGVHSPARIIHRPSGFLAHRLLGAHLLYDTPAKREALVCWWRESRQAETDRHTEWEGTWQTPRSHAVARLVRQAITRLHPGLVGTEELADGDQQSLSDDDLREHARAVRQAFMLGDTGLVTSTVDFLGRDEAERLYGAEIVANALRLGRTSGRMSLGIQ</sequence>
<feature type="compositionally biased region" description="Basic residues" evidence="1">
    <location>
        <begin position="157"/>
        <end position="175"/>
    </location>
</feature>
<evidence type="ECO:0000256" key="1">
    <source>
        <dbReference type="SAM" id="MobiDB-lite"/>
    </source>
</evidence>
<feature type="region of interest" description="Disordered" evidence="1">
    <location>
        <begin position="157"/>
        <end position="226"/>
    </location>
</feature>
<feature type="compositionally biased region" description="Low complexity" evidence="1">
    <location>
        <begin position="188"/>
        <end position="200"/>
    </location>
</feature>
<keyword evidence="3" id="KW-1185">Reference proteome</keyword>
<evidence type="ECO:0000313" key="3">
    <source>
        <dbReference type="Proteomes" id="UP000664781"/>
    </source>
</evidence>
<evidence type="ECO:0000313" key="2">
    <source>
        <dbReference type="EMBL" id="MBO0657274.1"/>
    </source>
</evidence>
<gene>
    <name evidence="2" type="ORF">J1792_32545</name>
</gene>
<feature type="compositionally biased region" description="Basic residues" evidence="1">
    <location>
        <begin position="216"/>
        <end position="225"/>
    </location>
</feature>
<dbReference type="Gene3D" id="1.10.10.10">
    <property type="entry name" value="Winged helix-like DNA-binding domain superfamily/Winged helix DNA-binding domain"/>
    <property type="match status" value="1"/>
</dbReference>
<proteinExistence type="predicted"/>
<reference evidence="2" key="1">
    <citation type="submission" date="2021-03" db="EMBL/GenBank/DDBJ databases">
        <title>Streptomyces strains.</title>
        <authorList>
            <person name="Lund M.B."/>
            <person name="Toerring T."/>
        </authorList>
    </citation>
    <scope>NUCLEOTIDE SEQUENCE</scope>
    <source>
        <strain evidence="2">JCM 4242</strain>
    </source>
</reference>
<organism evidence="2 3">
    <name type="scientific">Streptomyces triculaminicus</name>
    <dbReference type="NCBI Taxonomy" id="2816232"/>
    <lineage>
        <taxon>Bacteria</taxon>
        <taxon>Bacillati</taxon>
        <taxon>Actinomycetota</taxon>
        <taxon>Actinomycetes</taxon>
        <taxon>Kitasatosporales</taxon>
        <taxon>Streptomycetaceae</taxon>
        <taxon>Streptomyces</taxon>
    </lineage>
</organism>
<protein>
    <submittedName>
        <fullName evidence="2">Helix-turn-helix transcriptional regulator</fullName>
    </submittedName>
</protein>
<name>A0A939FUY0_9ACTN</name>
<dbReference type="EMBL" id="JAFMOF010000007">
    <property type="protein sequence ID" value="MBO0657274.1"/>
    <property type="molecule type" value="Genomic_DNA"/>
</dbReference>
<comment type="caution">
    <text evidence="2">The sequence shown here is derived from an EMBL/GenBank/DDBJ whole genome shotgun (WGS) entry which is preliminary data.</text>
</comment>
<dbReference type="InterPro" id="IPR036388">
    <property type="entry name" value="WH-like_DNA-bd_sf"/>
</dbReference>
<accession>A0A939FUY0</accession>
<dbReference type="AlphaFoldDB" id="A0A939FUY0"/>
<dbReference type="Proteomes" id="UP000664781">
    <property type="component" value="Unassembled WGS sequence"/>
</dbReference>